<dbReference type="InterPro" id="IPR053147">
    <property type="entry name" value="Hsp_HslJ-like"/>
</dbReference>
<name>A0A9J6PRB8_9GAMM</name>
<dbReference type="InterPro" id="IPR038670">
    <property type="entry name" value="HslJ-like_sf"/>
</dbReference>
<organism evidence="3 4">
    <name type="scientific">Winslowiella arboricola</name>
    <dbReference type="NCBI Taxonomy" id="2978220"/>
    <lineage>
        <taxon>Bacteria</taxon>
        <taxon>Pseudomonadati</taxon>
        <taxon>Pseudomonadota</taxon>
        <taxon>Gammaproteobacteria</taxon>
        <taxon>Enterobacterales</taxon>
        <taxon>Erwiniaceae</taxon>
        <taxon>Winslowiella</taxon>
    </lineage>
</organism>
<dbReference type="Proteomes" id="UP001064262">
    <property type="component" value="Unassembled WGS sequence"/>
</dbReference>
<protein>
    <submittedName>
        <fullName evidence="3">META domain-containing protein</fullName>
    </submittedName>
</protein>
<dbReference type="Gene3D" id="2.40.128.270">
    <property type="match status" value="1"/>
</dbReference>
<proteinExistence type="predicted"/>
<keyword evidence="1" id="KW-0732">Signal</keyword>
<dbReference type="PROSITE" id="PS51257">
    <property type="entry name" value="PROKAR_LIPOPROTEIN"/>
    <property type="match status" value="1"/>
</dbReference>
<dbReference type="PANTHER" id="PTHR35535:SF1">
    <property type="entry name" value="HEAT SHOCK PROTEIN HSLJ"/>
    <property type="match status" value="1"/>
</dbReference>
<sequence length="138" mass="14701">MKKILPMALLALIVSGCHQHADSGLTAQQLAGQHFILQSVNGVAARSNQGQQPEIAFSDDLRLSGAICNRFFGQGELSGNVLTVKQLGSTRMICSDQQLSHWDSVVAETLSNGAQVTLERGNLTLKGGGHTLKYKAAQ</sequence>
<evidence type="ECO:0000313" key="3">
    <source>
        <dbReference type="EMBL" id="MCU5779986.1"/>
    </source>
</evidence>
<keyword evidence="4" id="KW-1185">Reference proteome</keyword>
<evidence type="ECO:0000313" key="4">
    <source>
        <dbReference type="Proteomes" id="UP001064262"/>
    </source>
</evidence>
<comment type="caution">
    <text evidence="3">The sequence shown here is derived from an EMBL/GenBank/DDBJ whole genome shotgun (WGS) entry which is preliminary data.</text>
</comment>
<feature type="chain" id="PRO_5039941762" evidence="1">
    <location>
        <begin position="22"/>
        <end position="138"/>
    </location>
</feature>
<dbReference type="RefSeq" id="WP_267144127.1">
    <property type="nucleotide sequence ID" value="NZ_JAODIL010000080.1"/>
</dbReference>
<dbReference type="PANTHER" id="PTHR35535">
    <property type="entry name" value="HEAT SHOCK PROTEIN HSLJ"/>
    <property type="match status" value="1"/>
</dbReference>
<gene>
    <name evidence="3" type="ORF">N5923_21075</name>
</gene>
<evidence type="ECO:0000256" key="1">
    <source>
        <dbReference type="SAM" id="SignalP"/>
    </source>
</evidence>
<feature type="domain" description="DUF306" evidence="2">
    <location>
        <begin position="28"/>
        <end position="132"/>
    </location>
</feature>
<dbReference type="InterPro" id="IPR005184">
    <property type="entry name" value="DUF306_Meta_HslJ"/>
</dbReference>
<dbReference type="AlphaFoldDB" id="A0A9J6PRB8"/>
<feature type="signal peptide" evidence="1">
    <location>
        <begin position="1"/>
        <end position="21"/>
    </location>
</feature>
<reference evidence="3" key="1">
    <citation type="submission" date="2022-09" db="EMBL/GenBank/DDBJ databases">
        <title>Winslowiella arboricola sp. nov., isolated from bleeding cankers on broadleaf hosts.</title>
        <authorList>
            <person name="Brady C."/>
            <person name="Kaur S."/>
            <person name="Crampton B."/>
            <person name="Maddock D."/>
            <person name="Arnold D."/>
            <person name="Denman S."/>
        </authorList>
    </citation>
    <scope>NUCLEOTIDE SEQUENCE</scope>
    <source>
        <strain evidence="3">BAC 15a-03b</strain>
    </source>
</reference>
<evidence type="ECO:0000259" key="2">
    <source>
        <dbReference type="Pfam" id="PF03724"/>
    </source>
</evidence>
<dbReference type="Pfam" id="PF03724">
    <property type="entry name" value="META"/>
    <property type="match status" value="1"/>
</dbReference>
<accession>A0A9J6PRB8</accession>
<dbReference type="EMBL" id="JAODIM010000043">
    <property type="protein sequence ID" value="MCU5779986.1"/>
    <property type="molecule type" value="Genomic_DNA"/>
</dbReference>